<dbReference type="GO" id="GO:0003796">
    <property type="term" value="F:lysozyme activity"/>
    <property type="evidence" value="ECO:0007669"/>
    <property type="project" value="InterPro"/>
</dbReference>
<protein>
    <submittedName>
        <fullName evidence="2">Lyzozyme M1 (1,4-beta-N-acetylmuramidase)</fullName>
    </submittedName>
</protein>
<accession>A0A923LL23</accession>
<comment type="similarity">
    <text evidence="1">Belongs to the glycosyl hydrolase 25 family.</text>
</comment>
<dbReference type="GO" id="GO:0016998">
    <property type="term" value="P:cell wall macromolecule catabolic process"/>
    <property type="evidence" value="ECO:0007669"/>
    <property type="project" value="InterPro"/>
</dbReference>
<sequence>MKRKIYFLCGICLCMALIPSCQEKGKETLAEQAVEKEKQPDRENQVYTFVDVYGQKYEAALLADVPKCTYDYRYLKEENGYKYYEEREEGVSSAIGIDVSEFQGEIDWNVVKESGIEFAIIRLGYRGYGAEGRLVLDERFEQNIKGAQAAGLKTGVYFFSQAVSDKEAKEEAEFVLQTLEGRKLELPVVFDTEEIKGDTARTDENTREQFTDNCIIFCDRIEEAGYETMIYANMKWMAFTLYMEELTGYDIWYADYENTPQCPYDFSVWQYSESGSVPGIEGAVDLNVWFQEEEK</sequence>
<dbReference type="PROSITE" id="PS51904">
    <property type="entry name" value="GLYCOSYL_HYDROL_F25_2"/>
    <property type="match status" value="1"/>
</dbReference>
<dbReference type="SUPFAM" id="SSF51445">
    <property type="entry name" value="(Trans)glycosidases"/>
    <property type="match status" value="1"/>
</dbReference>
<evidence type="ECO:0000313" key="3">
    <source>
        <dbReference type="Proteomes" id="UP000652477"/>
    </source>
</evidence>
<gene>
    <name evidence="2" type="ORF">H8S37_15185</name>
</gene>
<dbReference type="RefSeq" id="WP_186876918.1">
    <property type="nucleotide sequence ID" value="NZ_JACOPF010000004.1"/>
</dbReference>
<dbReference type="Proteomes" id="UP000652477">
    <property type="component" value="Unassembled WGS sequence"/>
</dbReference>
<dbReference type="InterPro" id="IPR017853">
    <property type="entry name" value="GH"/>
</dbReference>
<dbReference type="InterPro" id="IPR002053">
    <property type="entry name" value="Glyco_hydro_25"/>
</dbReference>
<dbReference type="GO" id="GO:0016052">
    <property type="term" value="P:carbohydrate catabolic process"/>
    <property type="evidence" value="ECO:0007669"/>
    <property type="project" value="TreeGrafter"/>
</dbReference>
<evidence type="ECO:0000256" key="1">
    <source>
        <dbReference type="ARBA" id="ARBA00010646"/>
    </source>
</evidence>
<evidence type="ECO:0000313" key="2">
    <source>
        <dbReference type="EMBL" id="MBC5690260.1"/>
    </source>
</evidence>
<reference evidence="2" key="1">
    <citation type="submission" date="2020-08" db="EMBL/GenBank/DDBJ databases">
        <title>Genome public.</title>
        <authorList>
            <person name="Liu C."/>
            <person name="Sun Q."/>
        </authorList>
    </citation>
    <scope>NUCLEOTIDE SEQUENCE</scope>
    <source>
        <strain evidence="2">NSJ-55</strain>
    </source>
</reference>
<dbReference type="AlphaFoldDB" id="A0A923LL23"/>
<dbReference type="GO" id="GO:0009253">
    <property type="term" value="P:peptidoglycan catabolic process"/>
    <property type="evidence" value="ECO:0007669"/>
    <property type="project" value="InterPro"/>
</dbReference>
<proteinExistence type="inferred from homology"/>
<dbReference type="CDD" id="cd06414">
    <property type="entry name" value="GH25_LytC-like"/>
    <property type="match status" value="1"/>
</dbReference>
<comment type="caution">
    <text evidence="2">The sequence shown here is derived from an EMBL/GenBank/DDBJ whole genome shotgun (WGS) entry which is preliminary data.</text>
</comment>
<keyword evidence="3" id="KW-1185">Reference proteome</keyword>
<dbReference type="Gene3D" id="3.20.20.80">
    <property type="entry name" value="Glycosidases"/>
    <property type="match status" value="1"/>
</dbReference>
<name>A0A923LL23_9FIRM</name>
<dbReference type="PANTHER" id="PTHR34135">
    <property type="entry name" value="LYSOZYME"/>
    <property type="match status" value="1"/>
</dbReference>
<dbReference type="PANTHER" id="PTHR34135:SF2">
    <property type="entry name" value="LYSOZYME"/>
    <property type="match status" value="1"/>
</dbReference>
<dbReference type="EMBL" id="JACOPF010000004">
    <property type="protein sequence ID" value="MBC5690260.1"/>
    <property type="molecule type" value="Genomic_DNA"/>
</dbReference>
<organism evidence="2 3">
    <name type="scientific">Mediterraneibacter hominis</name>
    <dbReference type="NCBI Taxonomy" id="2763054"/>
    <lineage>
        <taxon>Bacteria</taxon>
        <taxon>Bacillati</taxon>
        <taxon>Bacillota</taxon>
        <taxon>Clostridia</taxon>
        <taxon>Lachnospirales</taxon>
        <taxon>Lachnospiraceae</taxon>
        <taxon>Mediterraneibacter</taxon>
    </lineage>
</organism>
<dbReference type="Pfam" id="PF01183">
    <property type="entry name" value="Glyco_hydro_25"/>
    <property type="match status" value="1"/>
</dbReference>